<organism evidence="2 3">
    <name type="scientific">Streptomyces machairae</name>
    <dbReference type="NCBI Taxonomy" id="3134109"/>
    <lineage>
        <taxon>Bacteria</taxon>
        <taxon>Bacillati</taxon>
        <taxon>Actinomycetota</taxon>
        <taxon>Actinomycetes</taxon>
        <taxon>Kitasatosporales</taxon>
        <taxon>Streptomycetaceae</taxon>
        <taxon>Streptomyces</taxon>
    </lineage>
</organism>
<feature type="compositionally biased region" description="Basic and acidic residues" evidence="1">
    <location>
        <begin position="170"/>
        <end position="191"/>
    </location>
</feature>
<sequence length="221" mass="24033">MLGPASELCRDTSGALLTWIAEVADEPLVLEPNDRRVEWETNTWSLSAKAEDGEALSVPEVVSAFERTADGIRRRIREMGFAGVATFYVWHDEQAGQLRCSTGSVTTDELPFGGAYVPCGDLSAVVEGFLCHREPGAVAWSDLAEARDQSEQTVPEPEAAPFPCGCAASDRSHADRPRPPMRVRRGERELSSRPANRDTVFAATSDAAGLYQAVLSQYPHP</sequence>
<feature type="region of interest" description="Disordered" evidence="1">
    <location>
        <begin position="148"/>
        <end position="198"/>
    </location>
</feature>
<dbReference type="Proteomes" id="UP001376459">
    <property type="component" value="Unassembled WGS sequence"/>
</dbReference>
<keyword evidence="3" id="KW-1185">Reference proteome</keyword>
<proteinExistence type="predicted"/>
<evidence type="ECO:0000313" key="2">
    <source>
        <dbReference type="EMBL" id="MEJ8668046.1"/>
    </source>
</evidence>
<gene>
    <name evidence="2" type="ORF">WKI71_04140</name>
</gene>
<evidence type="ECO:0000313" key="3">
    <source>
        <dbReference type="Proteomes" id="UP001376459"/>
    </source>
</evidence>
<protein>
    <submittedName>
        <fullName evidence="2">Uncharacterized protein</fullName>
    </submittedName>
</protein>
<reference evidence="2 3" key="1">
    <citation type="submission" date="2024-03" db="EMBL/GenBank/DDBJ databases">
        <title>Novel Streptomyces species of biotechnological and ecological value are a feature of Machair soil.</title>
        <authorList>
            <person name="Prole J.R."/>
            <person name="Goodfellow M."/>
            <person name="Allenby N."/>
            <person name="Ward A.C."/>
        </authorList>
    </citation>
    <scope>NUCLEOTIDE SEQUENCE [LARGE SCALE GENOMIC DNA]</scope>
    <source>
        <strain evidence="2 3">MS1.AVA.1</strain>
    </source>
</reference>
<accession>A0ABU8UGK5</accession>
<dbReference type="EMBL" id="JBBKAK010000001">
    <property type="protein sequence ID" value="MEJ8668046.1"/>
    <property type="molecule type" value="Genomic_DNA"/>
</dbReference>
<evidence type="ECO:0000256" key="1">
    <source>
        <dbReference type="SAM" id="MobiDB-lite"/>
    </source>
</evidence>
<name>A0ABU8UGK5_9ACTN</name>
<comment type="caution">
    <text evidence="2">The sequence shown here is derived from an EMBL/GenBank/DDBJ whole genome shotgun (WGS) entry which is preliminary data.</text>
</comment>